<dbReference type="PROSITE" id="PS50011">
    <property type="entry name" value="PROTEIN_KINASE_DOM"/>
    <property type="match status" value="1"/>
</dbReference>
<dbReference type="Gene3D" id="3.30.420.10">
    <property type="entry name" value="Ribonuclease H-like superfamily/Ribonuclease H"/>
    <property type="match status" value="1"/>
</dbReference>
<dbReference type="Gene3D" id="3.30.200.20">
    <property type="entry name" value="Phosphorylase Kinase, domain 1"/>
    <property type="match status" value="1"/>
</dbReference>
<dbReference type="InterPro" id="IPR008808">
    <property type="entry name" value="Powdery_mildew-R_dom"/>
</dbReference>
<accession>A0AA38T9M7</accession>
<dbReference type="GO" id="GO:0005524">
    <property type="term" value="F:ATP binding"/>
    <property type="evidence" value="ECO:0007669"/>
    <property type="project" value="UniProtKB-UniRule"/>
</dbReference>
<dbReference type="PANTHER" id="PTHR27003:SF342">
    <property type="entry name" value="TYROSINE-PROTEIN KINASE, CSF-1_PDGF RECEPTOR FAMILY-RELATED"/>
    <property type="match status" value="1"/>
</dbReference>
<dbReference type="CDD" id="cd14066">
    <property type="entry name" value="STKc_IRAK"/>
    <property type="match status" value="1"/>
</dbReference>
<dbReference type="PROSITE" id="PS00107">
    <property type="entry name" value="PROTEIN_KINASE_ATP"/>
    <property type="match status" value="1"/>
</dbReference>
<dbReference type="PROSITE" id="PS00108">
    <property type="entry name" value="PROTEIN_KINASE_ST"/>
    <property type="match status" value="1"/>
</dbReference>
<dbReference type="GO" id="GO:0015074">
    <property type="term" value="P:DNA integration"/>
    <property type="evidence" value="ECO:0007669"/>
    <property type="project" value="InterPro"/>
</dbReference>
<evidence type="ECO:0000313" key="11">
    <source>
        <dbReference type="Proteomes" id="UP001172457"/>
    </source>
</evidence>
<dbReference type="PANTHER" id="PTHR27003">
    <property type="entry name" value="OS07G0166700 PROTEIN"/>
    <property type="match status" value="1"/>
</dbReference>
<dbReference type="Gene3D" id="1.10.510.10">
    <property type="entry name" value="Transferase(Phosphotransferase) domain 1"/>
    <property type="match status" value="1"/>
</dbReference>
<dbReference type="InterPro" id="IPR013103">
    <property type="entry name" value="RVT_2"/>
</dbReference>
<dbReference type="InterPro" id="IPR045272">
    <property type="entry name" value="ANXUR1/2-like"/>
</dbReference>
<dbReference type="Proteomes" id="UP001172457">
    <property type="component" value="Chromosome 4"/>
</dbReference>
<dbReference type="InterPro" id="IPR012337">
    <property type="entry name" value="RNaseH-like_sf"/>
</dbReference>
<evidence type="ECO:0000256" key="2">
    <source>
        <dbReference type="ARBA" id="ARBA00022679"/>
    </source>
</evidence>
<protein>
    <submittedName>
        <fullName evidence="10">Uncharacterized protein</fullName>
    </submittedName>
</protein>
<evidence type="ECO:0000256" key="3">
    <source>
        <dbReference type="ARBA" id="ARBA00022741"/>
    </source>
</evidence>
<evidence type="ECO:0000256" key="1">
    <source>
        <dbReference type="ARBA" id="ARBA00022527"/>
    </source>
</evidence>
<dbReference type="Pfam" id="PF07727">
    <property type="entry name" value="RVT_2"/>
    <property type="match status" value="1"/>
</dbReference>
<dbReference type="InterPro" id="IPR000719">
    <property type="entry name" value="Prot_kinase_dom"/>
</dbReference>
<dbReference type="CDD" id="cd09272">
    <property type="entry name" value="RNase_HI_RT_Ty1"/>
    <property type="match status" value="1"/>
</dbReference>
<dbReference type="Pfam" id="PF07714">
    <property type="entry name" value="PK_Tyr_Ser-Thr"/>
    <property type="match status" value="1"/>
</dbReference>
<dbReference type="GO" id="GO:0004674">
    <property type="term" value="F:protein serine/threonine kinase activity"/>
    <property type="evidence" value="ECO:0007669"/>
    <property type="project" value="UniProtKB-KW"/>
</dbReference>
<keyword evidence="11" id="KW-1185">Reference proteome</keyword>
<evidence type="ECO:0000259" key="8">
    <source>
        <dbReference type="PROSITE" id="PS50994"/>
    </source>
</evidence>
<proteinExistence type="predicted"/>
<dbReference type="GO" id="GO:0005886">
    <property type="term" value="C:plasma membrane"/>
    <property type="evidence" value="ECO:0007669"/>
    <property type="project" value="TreeGrafter"/>
</dbReference>
<dbReference type="FunFam" id="3.30.200.20:FF:000039">
    <property type="entry name" value="receptor-like protein kinase FERONIA"/>
    <property type="match status" value="1"/>
</dbReference>
<evidence type="ECO:0000256" key="4">
    <source>
        <dbReference type="ARBA" id="ARBA00022777"/>
    </source>
</evidence>
<evidence type="ECO:0000259" key="7">
    <source>
        <dbReference type="PROSITE" id="PS50011"/>
    </source>
</evidence>
<dbReference type="SUPFAM" id="SSF56112">
    <property type="entry name" value="Protein kinase-like (PK-like)"/>
    <property type="match status" value="1"/>
</dbReference>
<dbReference type="SMART" id="SM00220">
    <property type="entry name" value="S_TKc"/>
    <property type="match status" value="1"/>
</dbReference>
<feature type="domain" description="RPW8" evidence="9">
    <location>
        <begin position="583"/>
        <end position="732"/>
    </location>
</feature>
<dbReference type="SUPFAM" id="SSF56672">
    <property type="entry name" value="DNA/RNA polymerases"/>
    <property type="match status" value="1"/>
</dbReference>
<dbReference type="InterPro" id="IPR017441">
    <property type="entry name" value="Protein_kinase_ATP_BS"/>
</dbReference>
<dbReference type="PROSITE" id="PS51153">
    <property type="entry name" value="RPW8"/>
    <property type="match status" value="1"/>
</dbReference>
<evidence type="ECO:0000313" key="10">
    <source>
        <dbReference type="EMBL" id="KAJ9550705.1"/>
    </source>
</evidence>
<dbReference type="GO" id="GO:0004714">
    <property type="term" value="F:transmembrane receptor protein tyrosine kinase activity"/>
    <property type="evidence" value="ECO:0007669"/>
    <property type="project" value="InterPro"/>
</dbReference>
<sequence length="1092" mass="123424">MIRTQFNANIKILRSDNGTEYVSEVLGSYLTENGIVHQSSCTNTPQQNGEAERKNRHILEISRSLMFTTNGEEMEEACFWECSTIPNPIPIQSAENTPVEIPNHSEATPSVQIPSAKNTQVENQVEKPPMIHTYAHRNKPHVLQSDPVLQADQQSEPRGLDQEMQMEPGMEHGIQLETNHEFVDDASRNDELPIALRKGSTKIPRNIDEALKDPLWKQAVLEEMTALRKNDTWSLVKLPNGKETLGCRWLFNIKFNADGSINRYKARLVARGFTQTYGVDYSETFAPVAKLNTVRVLMSLAANENWPLYQLDVKNAFLNGNLEEEVFMDIPSGFQNEKNKGLVCRLKRSLYGLKQSPRAWFKKFGGTMKHLRFIQGQADHTLFYKHSVKGEITILIVYVDDIIITGSDNVEIENVKKALAQAFEIKDLGVLKYFLGMEVARSKKGISITQHKYIIDLLKETGMIGCKPISTPIDSNVKLNAYDGELVEKGRYQRLVGRLIYLSHTRPDIAFVVSRVSQFMHAPRQPHMLVVFRILQYLKSTPGKGLFFKSENTPQVEIYTDSDWGGCPKDGRSTTGYCTFVYGNLVTWKSKKQPVVSRSTAEAELRAVAQAARTIDFKSELKQLGISLRGITCNFDKIRKLNQEAYLDSTMFTSVIEKAEDLVYKCLKIKRNFIKKFAHLLKLKDVNKKLLRVFQVEAEVDQHRNLKEVMLMEVKRIKLKAEVLSETDDSFVSAASSISEIQAISEDSYKESATSSLFQGSQSCRHFEFPEILQATNNFDESLVIGRGGFGKVYKGNVMNGSSLVVVAIKRLESTSSQGAAEFWAEVEMLSGLRHCNLVSLIGYCNYEKEKIIVYEYMSNGTLADHLHRHGTPLSWIQRLKICIGAGRGLHYLHTGTRIEVAIIHRDVKTSNILLHENWAAKISDFGLSKSGPTDQPSTYVNTKVRGTFGYLDPDYYATGKLTRKSDVYAFGVVLLEVLCRKRAVDRSLDEEQWNLARWAQESIKEGKLKNIIDSDIRGQISPKCLKEFVLIAKRCLHNDPKKRPTMADVVGRLESILNDSLEIATETMLDRMLGMLTFPSKGENSGNSSPY</sequence>
<dbReference type="InterPro" id="IPR008271">
    <property type="entry name" value="Ser/Thr_kinase_AS"/>
</dbReference>
<dbReference type="GO" id="GO:0009506">
    <property type="term" value="C:plasmodesma"/>
    <property type="evidence" value="ECO:0007669"/>
    <property type="project" value="TreeGrafter"/>
</dbReference>
<dbReference type="PROSITE" id="PS50994">
    <property type="entry name" value="INTEGRASE"/>
    <property type="match status" value="1"/>
</dbReference>
<dbReference type="InterPro" id="IPR001245">
    <property type="entry name" value="Ser-Thr/Tyr_kinase_cat_dom"/>
</dbReference>
<dbReference type="InterPro" id="IPR011009">
    <property type="entry name" value="Kinase-like_dom_sf"/>
</dbReference>
<dbReference type="Pfam" id="PF05659">
    <property type="entry name" value="RPW8"/>
    <property type="match status" value="1"/>
</dbReference>
<comment type="caution">
    <text evidence="10">The sequence shown here is derived from an EMBL/GenBank/DDBJ whole genome shotgun (WGS) entry which is preliminary data.</text>
</comment>
<feature type="domain" description="Protein kinase" evidence="7">
    <location>
        <begin position="779"/>
        <end position="1058"/>
    </location>
</feature>
<dbReference type="EMBL" id="JARYMX010000004">
    <property type="protein sequence ID" value="KAJ9550705.1"/>
    <property type="molecule type" value="Genomic_DNA"/>
</dbReference>
<keyword evidence="1" id="KW-0723">Serine/threonine-protein kinase</keyword>
<dbReference type="AlphaFoldDB" id="A0AA38T9M7"/>
<dbReference type="FunFam" id="1.10.510.10:FF:000876">
    <property type="entry name" value="Receptor-like protein kinase FERONIA"/>
    <property type="match status" value="1"/>
</dbReference>
<organism evidence="10 11">
    <name type="scientific">Centaurea solstitialis</name>
    <name type="common">yellow star-thistle</name>
    <dbReference type="NCBI Taxonomy" id="347529"/>
    <lineage>
        <taxon>Eukaryota</taxon>
        <taxon>Viridiplantae</taxon>
        <taxon>Streptophyta</taxon>
        <taxon>Embryophyta</taxon>
        <taxon>Tracheophyta</taxon>
        <taxon>Spermatophyta</taxon>
        <taxon>Magnoliopsida</taxon>
        <taxon>eudicotyledons</taxon>
        <taxon>Gunneridae</taxon>
        <taxon>Pentapetalae</taxon>
        <taxon>asterids</taxon>
        <taxon>campanulids</taxon>
        <taxon>Asterales</taxon>
        <taxon>Asteraceae</taxon>
        <taxon>Carduoideae</taxon>
        <taxon>Cardueae</taxon>
        <taxon>Centaureinae</taxon>
        <taxon>Centaurea</taxon>
    </lineage>
</organism>
<reference evidence="10" key="1">
    <citation type="submission" date="2023-03" db="EMBL/GenBank/DDBJ databases">
        <title>Chromosome-scale reference genome and RAD-based genetic map of yellow starthistle (Centaurea solstitialis) reveal putative structural variation and QTLs associated with invader traits.</title>
        <authorList>
            <person name="Reatini B."/>
            <person name="Cang F.A."/>
            <person name="Jiang Q."/>
            <person name="Mckibben M.T.W."/>
            <person name="Barker M.S."/>
            <person name="Rieseberg L.H."/>
            <person name="Dlugosch K.M."/>
        </authorList>
    </citation>
    <scope>NUCLEOTIDE SEQUENCE</scope>
    <source>
        <strain evidence="10">CAN-66</strain>
        <tissue evidence="10">Leaf</tissue>
    </source>
</reference>
<keyword evidence="4" id="KW-0418">Kinase</keyword>
<dbReference type="InterPro" id="IPR036397">
    <property type="entry name" value="RNaseH_sf"/>
</dbReference>
<keyword evidence="5 6" id="KW-0067">ATP-binding</keyword>
<feature type="domain" description="Integrase catalytic" evidence="8">
    <location>
        <begin position="1"/>
        <end position="106"/>
    </location>
</feature>
<dbReference type="InterPro" id="IPR001584">
    <property type="entry name" value="Integrase_cat-core"/>
</dbReference>
<dbReference type="InterPro" id="IPR043502">
    <property type="entry name" value="DNA/RNA_pol_sf"/>
</dbReference>
<keyword evidence="3 6" id="KW-0547">Nucleotide-binding</keyword>
<evidence type="ECO:0000256" key="5">
    <source>
        <dbReference type="ARBA" id="ARBA00022840"/>
    </source>
</evidence>
<dbReference type="GO" id="GO:0003676">
    <property type="term" value="F:nucleic acid binding"/>
    <property type="evidence" value="ECO:0007669"/>
    <property type="project" value="InterPro"/>
</dbReference>
<gene>
    <name evidence="10" type="ORF">OSB04_014750</name>
</gene>
<dbReference type="SUPFAM" id="SSF53098">
    <property type="entry name" value="Ribonuclease H-like"/>
    <property type="match status" value="1"/>
</dbReference>
<feature type="binding site" evidence="6">
    <location>
        <position position="810"/>
    </location>
    <ligand>
        <name>ATP</name>
        <dbReference type="ChEBI" id="CHEBI:30616"/>
    </ligand>
</feature>
<keyword evidence="2" id="KW-0808">Transferase</keyword>
<evidence type="ECO:0000259" key="9">
    <source>
        <dbReference type="PROSITE" id="PS51153"/>
    </source>
</evidence>
<name>A0AA38T9M7_9ASTR</name>
<evidence type="ECO:0000256" key="6">
    <source>
        <dbReference type="PROSITE-ProRule" id="PRU10141"/>
    </source>
</evidence>